<feature type="domain" description="Methyltransferase type 11" evidence="2">
    <location>
        <begin position="227"/>
        <end position="322"/>
    </location>
</feature>
<dbReference type="InterPro" id="IPR029063">
    <property type="entry name" value="SAM-dependent_MTases_sf"/>
</dbReference>
<proteinExistence type="predicted"/>
<reference evidence="3" key="1">
    <citation type="journal article" date="2017" name="Gigascience">
        <title>The genome draft of coconut (Cocos nucifera).</title>
        <authorList>
            <person name="Xiao Y."/>
            <person name="Xu P."/>
            <person name="Fan H."/>
            <person name="Baudouin L."/>
            <person name="Xia W."/>
            <person name="Bocs S."/>
            <person name="Xu J."/>
            <person name="Li Q."/>
            <person name="Guo A."/>
            <person name="Zhou L."/>
            <person name="Li J."/>
            <person name="Wu Y."/>
            <person name="Ma Z."/>
            <person name="Armero A."/>
            <person name="Issali A.E."/>
            <person name="Liu N."/>
            <person name="Peng M."/>
            <person name="Yang Y."/>
        </authorList>
    </citation>
    <scope>NUCLEOTIDE SEQUENCE</scope>
    <source>
        <tissue evidence="3">Spear leaf of Hainan Tall coconut</tissue>
    </source>
</reference>
<evidence type="ECO:0000259" key="2">
    <source>
        <dbReference type="Pfam" id="PF08241"/>
    </source>
</evidence>
<evidence type="ECO:0000313" key="3">
    <source>
        <dbReference type="EMBL" id="KAG1354230.1"/>
    </source>
</evidence>
<feature type="signal peptide" evidence="1">
    <location>
        <begin position="1"/>
        <end position="18"/>
    </location>
</feature>
<dbReference type="AlphaFoldDB" id="A0A8K0N424"/>
<dbReference type="Proteomes" id="UP000797356">
    <property type="component" value="Chromosome 7"/>
</dbReference>
<dbReference type="SUPFAM" id="SSF53335">
    <property type="entry name" value="S-adenosyl-L-methionine-dependent methyltransferases"/>
    <property type="match status" value="1"/>
</dbReference>
<name>A0A8K0N424_COCNU</name>
<dbReference type="PANTHER" id="PTHR44067">
    <property type="entry name" value="S-ADENOSYL-L-METHIONINE-DEPENDENT METHYLTRANSFERASE SUPERFAMILY PROTEIN-RELATED"/>
    <property type="match status" value="1"/>
</dbReference>
<dbReference type="EMBL" id="CM017878">
    <property type="protein sequence ID" value="KAG1354230.1"/>
    <property type="molecule type" value="Genomic_DNA"/>
</dbReference>
<organism evidence="3 4">
    <name type="scientific">Cocos nucifera</name>
    <name type="common">Coconut palm</name>
    <dbReference type="NCBI Taxonomy" id="13894"/>
    <lineage>
        <taxon>Eukaryota</taxon>
        <taxon>Viridiplantae</taxon>
        <taxon>Streptophyta</taxon>
        <taxon>Embryophyta</taxon>
        <taxon>Tracheophyta</taxon>
        <taxon>Spermatophyta</taxon>
        <taxon>Magnoliopsida</taxon>
        <taxon>Liliopsida</taxon>
        <taxon>Arecaceae</taxon>
        <taxon>Arecoideae</taxon>
        <taxon>Cocoseae</taxon>
        <taxon>Attaleinae</taxon>
        <taxon>Cocos</taxon>
    </lineage>
</organism>
<dbReference type="OrthoDB" id="2014981at2759"/>
<feature type="chain" id="PRO_5035421008" description="Methyltransferase type 11 domain-containing protein" evidence="1">
    <location>
        <begin position="19"/>
        <end position="384"/>
    </location>
</feature>
<dbReference type="Gene3D" id="3.40.50.150">
    <property type="entry name" value="Vaccinia Virus protein VP39"/>
    <property type="match status" value="1"/>
</dbReference>
<evidence type="ECO:0000313" key="4">
    <source>
        <dbReference type="Proteomes" id="UP000797356"/>
    </source>
</evidence>
<evidence type="ECO:0000256" key="1">
    <source>
        <dbReference type="SAM" id="SignalP"/>
    </source>
</evidence>
<keyword evidence="4" id="KW-1185">Reference proteome</keyword>
<dbReference type="InterPro" id="IPR053223">
    <property type="entry name" value="Prob_Methyltransferase"/>
</dbReference>
<comment type="caution">
    <text evidence="3">The sequence shown here is derived from an EMBL/GenBank/DDBJ whole genome shotgun (WGS) entry which is preliminary data.</text>
</comment>
<dbReference type="GO" id="GO:0008757">
    <property type="term" value="F:S-adenosylmethionine-dependent methyltransferase activity"/>
    <property type="evidence" value="ECO:0007669"/>
    <property type="project" value="InterPro"/>
</dbReference>
<protein>
    <recommendedName>
        <fullName evidence="2">Methyltransferase type 11 domain-containing protein</fullName>
    </recommendedName>
</protein>
<reference evidence="3" key="2">
    <citation type="submission" date="2019-07" db="EMBL/GenBank/DDBJ databases">
        <authorList>
            <person name="Yang Y."/>
            <person name="Bocs S."/>
            <person name="Baudouin L."/>
        </authorList>
    </citation>
    <scope>NUCLEOTIDE SEQUENCE</scope>
    <source>
        <tissue evidence="3">Spear leaf of Hainan Tall coconut</tissue>
    </source>
</reference>
<dbReference type="Pfam" id="PF08241">
    <property type="entry name" value="Methyltransf_11"/>
    <property type="match status" value="1"/>
</dbReference>
<sequence length="384" mass="41042">MGLNLLLLVAMVATNILSLYHLSSTHNNSQPPLQILDPAAADVADVPNHLLQQLHTIRATITHLRSSPSSTSASSSPAAAPPELLLYSHIGPIASACSDHPDLLHRYMNYTPFAPCPRDLHSVAEPLLLRGCHTLPRRRCFSHTPPKPLNPSSLPSDPFPPSLPDAAVLWPPAAPCRSFSCLPTSLGFDPKTEASRFLSAMSALDLPLPQLLSLARSAGAAPIHLALDVGGGTGTLAAHLRLLANATVLTTTMNLGAPYSEAAAIRGVVPLHAPLQQRFPVQDGVLDLVRTGHAVNRWIPAPALEFLLYDADRVLRAGGFLWVDHFFCKGADLDAVYAPMIGRLGYKIIKWAVGNKTDSSGLRYGEVYLTALLQKPMPATAAKA</sequence>
<gene>
    <name evidence="3" type="ORF">COCNU_07G003420</name>
</gene>
<dbReference type="PANTHER" id="PTHR44067:SF5">
    <property type="entry name" value="EXPRESSED PROTEIN"/>
    <property type="match status" value="1"/>
</dbReference>
<dbReference type="InterPro" id="IPR013216">
    <property type="entry name" value="Methyltransf_11"/>
</dbReference>
<accession>A0A8K0N424</accession>
<keyword evidence="1" id="KW-0732">Signal</keyword>